<sequence length="142" mass="15909">MRSYIMSLNLEPSSPASTIGNLYPTYRAGPASPVPEAHRLACQRVREITCTLFADIVDRDMVRRDRRHAMSHIRQIALYVSHVSLSLPIREVAVCFGRDPSTVSITCQRVEDRRDDEGFDAFVTAVEQAAHPIRETLQAGAQ</sequence>
<dbReference type="EMBL" id="NXEJ01000006">
    <property type="protein sequence ID" value="POO51412.1"/>
    <property type="molecule type" value="Genomic_DNA"/>
</dbReference>
<dbReference type="InterPro" id="IPR013159">
    <property type="entry name" value="DnaA_C"/>
</dbReference>
<evidence type="ECO:0000259" key="1">
    <source>
        <dbReference type="SMART" id="SM00760"/>
    </source>
</evidence>
<dbReference type="Gene3D" id="1.10.1750.10">
    <property type="match status" value="1"/>
</dbReference>
<dbReference type="GO" id="GO:0006270">
    <property type="term" value="P:DNA replication initiation"/>
    <property type="evidence" value="ECO:0007669"/>
    <property type="project" value="InterPro"/>
</dbReference>
<dbReference type="GO" id="GO:0005524">
    <property type="term" value="F:ATP binding"/>
    <property type="evidence" value="ECO:0007669"/>
    <property type="project" value="InterPro"/>
</dbReference>
<dbReference type="SUPFAM" id="SSF48295">
    <property type="entry name" value="TrpR-like"/>
    <property type="match status" value="1"/>
</dbReference>
<dbReference type="GO" id="GO:0006275">
    <property type="term" value="P:regulation of DNA replication"/>
    <property type="evidence" value="ECO:0007669"/>
    <property type="project" value="InterPro"/>
</dbReference>
<dbReference type="GO" id="GO:0043565">
    <property type="term" value="F:sequence-specific DNA binding"/>
    <property type="evidence" value="ECO:0007669"/>
    <property type="project" value="InterPro"/>
</dbReference>
<reference evidence="2 3" key="1">
    <citation type="journal article" date="2018" name="Syst. Appl. Microbiol.">
        <title>Agrobacterium rosae sp. nov., isolated from galls on different agricultural crops.</title>
        <authorList>
            <person name="Kuzmanovic N."/>
            <person name="Pulawska J."/>
            <person name="Smalla K."/>
            <person name="Nesme X."/>
        </authorList>
    </citation>
    <scope>NUCLEOTIDE SEQUENCE [LARGE SCALE GENOMIC DNA]</scope>
    <source>
        <strain evidence="2 3">NCPPB 1650</strain>
    </source>
</reference>
<proteinExistence type="predicted"/>
<accession>A0AAE5VPD9</accession>
<dbReference type="SMART" id="SM00760">
    <property type="entry name" value="Bac_DnaA_C"/>
    <property type="match status" value="1"/>
</dbReference>
<organism evidence="2 3">
    <name type="scientific">Agrobacterium rosae</name>
    <dbReference type="NCBI Taxonomy" id="1972867"/>
    <lineage>
        <taxon>Bacteria</taxon>
        <taxon>Pseudomonadati</taxon>
        <taxon>Pseudomonadota</taxon>
        <taxon>Alphaproteobacteria</taxon>
        <taxon>Hyphomicrobiales</taxon>
        <taxon>Rhizobiaceae</taxon>
        <taxon>Rhizobium/Agrobacterium group</taxon>
        <taxon>Agrobacterium</taxon>
    </lineage>
</organism>
<dbReference type="Proteomes" id="UP000237447">
    <property type="component" value="Unassembled WGS sequence"/>
</dbReference>
<name>A0AAE5VPD9_9HYPH</name>
<evidence type="ECO:0000313" key="2">
    <source>
        <dbReference type="EMBL" id="POO51412.1"/>
    </source>
</evidence>
<dbReference type="InterPro" id="IPR010921">
    <property type="entry name" value="Trp_repressor/repl_initiator"/>
</dbReference>
<gene>
    <name evidence="2" type="ORF">CPJ18_12905</name>
</gene>
<protein>
    <submittedName>
        <fullName evidence="2">DNA replication protein</fullName>
    </submittedName>
</protein>
<dbReference type="AlphaFoldDB" id="A0AAE5VPD9"/>
<feature type="domain" description="Chromosomal replication initiator DnaA C-terminal" evidence="1">
    <location>
        <begin position="41"/>
        <end position="110"/>
    </location>
</feature>
<comment type="caution">
    <text evidence="2">The sequence shown here is derived from an EMBL/GenBank/DDBJ whole genome shotgun (WGS) entry which is preliminary data.</text>
</comment>
<evidence type="ECO:0000313" key="3">
    <source>
        <dbReference type="Proteomes" id="UP000237447"/>
    </source>
</evidence>